<keyword evidence="6 9" id="KW-0812">Transmembrane</keyword>
<evidence type="ECO:0000256" key="7">
    <source>
        <dbReference type="ARBA" id="ARBA00022989"/>
    </source>
</evidence>
<dbReference type="Gene3D" id="3.30.2090.10">
    <property type="entry name" value="Multidrug efflux transporter AcrB TolC docking domain, DN and DC subdomains"/>
    <property type="match status" value="2"/>
</dbReference>
<comment type="subcellular location">
    <subcellularLocation>
        <location evidence="1 9">Cell inner membrane</location>
        <topology evidence="1 9">Multi-pass membrane protein</topology>
    </subcellularLocation>
</comment>
<evidence type="ECO:0000256" key="4">
    <source>
        <dbReference type="ARBA" id="ARBA00022475"/>
    </source>
</evidence>
<feature type="transmembrane region" description="Helical" evidence="9">
    <location>
        <begin position="969"/>
        <end position="988"/>
    </location>
</feature>
<reference evidence="10 11" key="1">
    <citation type="journal article" date="2013" name="Antonie Van Leeuwenhoek">
        <title>Paracoccus zhejiangensis sp. nov., isolated from activated sludge in wastewater-treatment system.</title>
        <authorList>
            <person name="Wu Z.G."/>
            <person name="Zhang D.F."/>
            <person name="Liu Y.L."/>
            <person name="Wang F."/>
            <person name="Jiang X."/>
            <person name="Li C."/>
            <person name="Li S.P."/>
            <person name="Hong Q."/>
            <person name="Li W.J."/>
        </authorList>
    </citation>
    <scope>NUCLEOTIDE SEQUENCE [LARGE SCALE GENOMIC DNA]</scope>
    <source>
        <strain evidence="10 11">J6</strain>
    </source>
</reference>
<dbReference type="Gene3D" id="3.30.70.1440">
    <property type="entry name" value="Multidrug efflux transporter AcrB pore domain"/>
    <property type="match status" value="1"/>
</dbReference>
<dbReference type="SUPFAM" id="SSF82693">
    <property type="entry name" value="Multidrug efflux transporter AcrB pore domain, PN1, PN2, PC1 and PC2 subdomains"/>
    <property type="match status" value="3"/>
</dbReference>
<feature type="transmembrane region" description="Helical" evidence="9">
    <location>
        <begin position="12"/>
        <end position="31"/>
    </location>
</feature>
<keyword evidence="7 9" id="KW-1133">Transmembrane helix</keyword>
<feature type="transmembrane region" description="Helical" evidence="9">
    <location>
        <begin position="923"/>
        <end position="948"/>
    </location>
</feature>
<proteinExistence type="inferred from homology"/>
<dbReference type="InterPro" id="IPR027463">
    <property type="entry name" value="AcrB_DN_DC_subdom"/>
</dbReference>
<sequence>MISSVFIRRPRMAIVISLIITIAGLMAYRALPVAQFPEIVPPQVQVSAFYPGADASTLEQSVAQVIEPAINGVDDMIYMQSTSGSDGSYSLAVSFEVGSDPDLNTVNVSNRVNQITAALPAEVQALGVTVQKRSTSMLQVITVYSPDSSRDTLFLSNYTKLNLVDRLARVPGVGEAFAFGPRDYSMRVWLDVQRLSSLNLTATDVIGALKAQNVQAAVGRIGANPAIPGTNFQVNITADGRLNSVEEIENVVLRSDTGGSRVLVKDVATVELGAKSQDADPSFNGLPAAGIGIYQAPGANAIATAEAVNEVLHELEARLPEGVAITVAYDSTYFVEQMMESVMHTLEEAFILVAIVVLVFLGSFRATLIPILAVPVALIGTLAVMLALGFSLNTISLLALVLAIGIVVDDAIVVVEAVEHKLEEHPEMTPAEATEAAMKEITAPIIAITLVLLSVFVPTMFIPGITGELYKQFAVAVSVSMVISAINALSLSPALCSIILKRNEGGKKGLFRVFDRGVNGLSRGYLGVVRPLTRRAILALVLLGGFLFGTGYLATTVPSGFLPLEDQGAFMGEFQLPADASVERSTAVGEEVRAVLAANENIENVFTVAGFSLIDGVVLPNRGFFVVTLKPFEERPDPSQSAFTVIDQVNRQLAGLTSTTAFAFNLPPIQGLGTGSGFQAMLASREGAEPAQIAEVARGLTANAAQDDRLAGVYTTFSADTPQLKLVIDRERVQTLGVDIASLFQTSGALLGGAYVNDVNLFGRTWQLKVQADAAARMDVEDIGQIRVRSASGALVPLTAVAEVELVTAPAFVTRYNNERAVMINGGPSPGHSSGEAIAAMQAVADASLPDGYALEWTGTALQEQEASGQTGPILVLALVFAYLFLVALYESWMIPIAVLLSVGTGLFGAMLALKLTGLENNVYAQVGIVILIALAAKNAILIVEFAMEQRAHGKSIVDAAIAGAGLRFRAVMMTSFAFILGLVPLVTSSGAGAATQRAVGTSVFGGMLASAAFGIFLIPGLYVIFQWLREKTKSLIGRKKGPETPAS</sequence>
<dbReference type="AlphaFoldDB" id="A0A2H5F018"/>
<evidence type="ECO:0000256" key="9">
    <source>
        <dbReference type="RuleBase" id="RU364070"/>
    </source>
</evidence>
<feature type="transmembrane region" description="Helical" evidence="9">
    <location>
        <begin position="897"/>
        <end position="917"/>
    </location>
</feature>
<dbReference type="SUPFAM" id="SSF82714">
    <property type="entry name" value="Multidrug efflux transporter AcrB TolC docking domain, DN and DC subdomains"/>
    <property type="match status" value="2"/>
</dbReference>
<dbReference type="GO" id="GO:0009636">
    <property type="term" value="P:response to toxic substance"/>
    <property type="evidence" value="ECO:0007669"/>
    <property type="project" value="UniProtKB-ARBA"/>
</dbReference>
<dbReference type="PANTHER" id="PTHR32063">
    <property type="match status" value="1"/>
</dbReference>
<evidence type="ECO:0000256" key="5">
    <source>
        <dbReference type="ARBA" id="ARBA00022519"/>
    </source>
</evidence>
<evidence type="ECO:0000256" key="6">
    <source>
        <dbReference type="ARBA" id="ARBA00022692"/>
    </source>
</evidence>
<dbReference type="InterPro" id="IPR001036">
    <property type="entry name" value="Acrflvin-R"/>
</dbReference>
<feature type="transmembrane region" description="Helical" evidence="9">
    <location>
        <begin position="473"/>
        <end position="500"/>
    </location>
</feature>
<dbReference type="Gene3D" id="3.30.70.1430">
    <property type="entry name" value="Multidrug efflux transporter AcrB pore domain"/>
    <property type="match status" value="2"/>
</dbReference>
<protein>
    <recommendedName>
        <fullName evidence="9">Efflux pump membrane transporter</fullName>
    </recommendedName>
</protein>
<gene>
    <name evidence="10" type="ORF">CX676_12475</name>
</gene>
<feature type="transmembrane region" description="Helical" evidence="9">
    <location>
        <begin position="441"/>
        <end position="461"/>
    </location>
</feature>
<name>A0A2H5F018_9RHOB</name>
<dbReference type="PRINTS" id="PR00702">
    <property type="entry name" value="ACRIFLAVINRP"/>
</dbReference>
<organism evidence="10 11">
    <name type="scientific">Paracoccus zhejiangensis</name>
    <dbReference type="NCBI Taxonomy" id="1077935"/>
    <lineage>
        <taxon>Bacteria</taxon>
        <taxon>Pseudomonadati</taxon>
        <taxon>Pseudomonadota</taxon>
        <taxon>Alphaproteobacteria</taxon>
        <taxon>Rhodobacterales</taxon>
        <taxon>Paracoccaceae</taxon>
        <taxon>Paracoccus</taxon>
    </lineage>
</organism>
<dbReference type="GO" id="GO:0005886">
    <property type="term" value="C:plasma membrane"/>
    <property type="evidence" value="ECO:0007669"/>
    <property type="project" value="UniProtKB-SubCell"/>
</dbReference>
<evidence type="ECO:0000256" key="8">
    <source>
        <dbReference type="ARBA" id="ARBA00023136"/>
    </source>
</evidence>
<evidence type="ECO:0000313" key="11">
    <source>
        <dbReference type="Proteomes" id="UP000234530"/>
    </source>
</evidence>
<dbReference type="OrthoDB" id="9807350at2"/>
<dbReference type="FunFam" id="1.20.1640.10:FF:000001">
    <property type="entry name" value="Efflux pump membrane transporter"/>
    <property type="match status" value="1"/>
</dbReference>
<dbReference type="SUPFAM" id="SSF82866">
    <property type="entry name" value="Multidrug efflux transporter AcrB transmembrane domain"/>
    <property type="match status" value="2"/>
</dbReference>
<dbReference type="Gene3D" id="3.30.70.1320">
    <property type="entry name" value="Multidrug efflux transporter AcrB pore domain like"/>
    <property type="match status" value="1"/>
</dbReference>
<keyword evidence="11" id="KW-1185">Reference proteome</keyword>
<feature type="transmembrane region" description="Helical" evidence="9">
    <location>
        <begin position="342"/>
        <end position="361"/>
    </location>
</feature>
<keyword evidence="4" id="KW-1003">Cell membrane</keyword>
<dbReference type="EMBL" id="CP025430">
    <property type="protein sequence ID" value="AUH64886.1"/>
    <property type="molecule type" value="Genomic_DNA"/>
</dbReference>
<dbReference type="GO" id="GO:0015562">
    <property type="term" value="F:efflux transmembrane transporter activity"/>
    <property type="evidence" value="ECO:0007669"/>
    <property type="project" value="InterPro"/>
</dbReference>
<dbReference type="Gene3D" id="1.20.1640.10">
    <property type="entry name" value="Multidrug efflux transporter AcrB transmembrane domain"/>
    <property type="match status" value="2"/>
</dbReference>
<accession>A0A2H5F018</accession>
<feature type="transmembrane region" description="Helical" evidence="9">
    <location>
        <begin position="368"/>
        <end position="389"/>
    </location>
</feature>
<comment type="similarity">
    <text evidence="2 9">Belongs to the resistance-nodulation-cell division (RND) (TC 2.A.6) family.</text>
</comment>
<dbReference type="NCBIfam" id="TIGR00915">
    <property type="entry name" value="2A0602"/>
    <property type="match status" value="1"/>
</dbReference>
<evidence type="ECO:0000256" key="3">
    <source>
        <dbReference type="ARBA" id="ARBA00022448"/>
    </source>
</evidence>
<feature type="transmembrane region" description="Helical" evidence="9">
    <location>
        <begin position="1008"/>
        <end position="1029"/>
    </location>
</feature>
<evidence type="ECO:0000256" key="2">
    <source>
        <dbReference type="ARBA" id="ARBA00010942"/>
    </source>
</evidence>
<keyword evidence="3 9" id="KW-0813">Transport</keyword>
<dbReference type="Proteomes" id="UP000234530">
    <property type="component" value="Chromosome"/>
</dbReference>
<dbReference type="GO" id="GO:0042910">
    <property type="term" value="F:xenobiotic transmembrane transporter activity"/>
    <property type="evidence" value="ECO:0007669"/>
    <property type="project" value="TreeGrafter"/>
</dbReference>
<feature type="transmembrane region" description="Helical" evidence="9">
    <location>
        <begin position="536"/>
        <end position="554"/>
    </location>
</feature>
<feature type="transmembrane region" description="Helical" evidence="9">
    <location>
        <begin position="395"/>
        <end position="418"/>
    </location>
</feature>
<dbReference type="KEGG" id="pzh:CX676_12475"/>
<dbReference type="NCBIfam" id="NF000282">
    <property type="entry name" value="RND_permease_1"/>
    <property type="match status" value="1"/>
</dbReference>
<dbReference type="RefSeq" id="WP_101752915.1">
    <property type="nucleotide sequence ID" value="NZ_CP025430.1"/>
</dbReference>
<dbReference type="Pfam" id="PF00873">
    <property type="entry name" value="ACR_tran"/>
    <property type="match status" value="1"/>
</dbReference>
<evidence type="ECO:0000313" key="10">
    <source>
        <dbReference type="EMBL" id="AUH64886.1"/>
    </source>
</evidence>
<keyword evidence="8 9" id="KW-0472">Membrane</keyword>
<feature type="transmembrane region" description="Helical" evidence="9">
    <location>
        <begin position="872"/>
        <end position="890"/>
    </location>
</feature>
<dbReference type="PANTHER" id="PTHR32063:SF76">
    <property type="entry name" value="EFFLUX PUMP MEMBRANE TRANSPORTER"/>
    <property type="match status" value="1"/>
</dbReference>
<keyword evidence="5 9" id="KW-0997">Cell inner membrane</keyword>
<evidence type="ECO:0000256" key="1">
    <source>
        <dbReference type="ARBA" id="ARBA00004429"/>
    </source>
</evidence>
<dbReference type="InterPro" id="IPR004764">
    <property type="entry name" value="MdtF-like"/>
</dbReference>